<keyword evidence="6" id="KW-1185">Reference proteome</keyword>
<feature type="domain" description="CENP-V/GFA" evidence="4">
    <location>
        <begin position="3"/>
        <end position="121"/>
    </location>
</feature>
<sequence length="155" mass="17000">MIYNGQCHCGKLKASFETEKTPEALGVRTCQCAFCRAHGAINISDPEGITTIDCAPENVRRYTFALRTADFLLCKNCGVYIAAVMGEGERIVSTLNVVGLSMKEFLDIAEAPMEYGAETTEKRIGRRFEKWTPTRFANPDLAAANFGPHDVQASA</sequence>
<dbReference type="PROSITE" id="PS51891">
    <property type="entry name" value="CENP_V_GFA"/>
    <property type="match status" value="1"/>
</dbReference>
<dbReference type="InterPro" id="IPR052355">
    <property type="entry name" value="CENP-V-like"/>
</dbReference>
<dbReference type="Gene3D" id="2.170.150.70">
    <property type="match status" value="1"/>
</dbReference>
<dbReference type="RefSeq" id="WP_379881695.1">
    <property type="nucleotide sequence ID" value="NZ_JBHPON010000002.1"/>
</dbReference>
<dbReference type="Pfam" id="PF04828">
    <property type="entry name" value="GFA"/>
    <property type="match status" value="1"/>
</dbReference>
<evidence type="ECO:0000256" key="2">
    <source>
        <dbReference type="ARBA" id="ARBA00022723"/>
    </source>
</evidence>
<dbReference type="EMBL" id="JBHPON010000002">
    <property type="protein sequence ID" value="MFC6037060.1"/>
    <property type="molecule type" value="Genomic_DNA"/>
</dbReference>
<dbReference type="Proteomes" id="UP001596116">
    <property type="component" value="Unassembled WGS sequence"/>
</dbReference>
<evidence type="ECO:0000259" key="4">
    <source>
        <dbReference type="PROSITE" id="PS51891"/>
    </source>
</evidence>
<organism evidence="5 6">
    <name type="scientific">Hyphococcus aureus</name>
    <dbReference type="NCBI Taxonomy" id="2666033"/>
    <lineage>
        <taxon>Bacteria</taxon>
        <taxon>Pseudomonadati</taxon>
        <taxon>Pseudomonadota</taxon>
        <taxon>Alphaproteobacteria</taxon>
        <taxon>Parvularculales</taxon>
        <taxon>Parvularculaceae</taxon>
        <taxon>Hyphococcus</taxon>
    </lineage>
</organism>
<evidence type="ECO:0000313" key="6">
    <source>
        <dbReference type="Proteomes" id="UP001596116"/>
    </source>
</evidence>
<evidence type="ECO:0000256" key="3">
    <source>
        <dbReference type="ARBA" id="ARBA00022833"/>
    </source>
</evidence>
<protein>
    <submittedName>
        <fullName evidence="5">GFA family protein</fullName>
    </submittedName>
</protein>
<evidence type="ECO:0000313" key="5">
    <source>
        <dbReference type="EMBL" id="MFC6037060.1"/>
    </source>
</evidence>
<dbReference type="InterPro" id="IPR006913">
    <property type="entry name" value="CENP-V/GFA"/>
</dbReference>
<keyword evidence="2" id="KW-0479">Metal-binding</keyword>
<dbReference type="InterPro" id="IPR011057">
    <property type="entry name" value="Mss4-like_sf"/>
</dbReference>
<accession>A0ABW1KY96</accession>
<reference evidence="5 6" key="1">
    <citation type="submission" date="2024-09" db="EMBL/GenBank/DDBJ databases">
        <authorList>
            <person name="Zhang Z.-H."/>
        </authorList>
    </citation>
    <scope>NUCLEOTIDE SEQUENCE [LARGE SCALE GENOMIC DNA]</scope>
    <source>
        <strain evidence="5 6">HHTR114</strain>
    </source>
</reference>
<evidence type="ECO:0000256" key="1">
    <source>
        <dbReference type="ARBA" id="ARBA00005495"/>
    </source>
</evidence>
<comment type="similarity">
    <text evidence="1">Belongs to the Gfa family.</text>
</comment>
<dbReference type="SUPFAM" id="SSF51316">
    <property type="entry name" value="Mss4-like"/>
    <property type="match status" value="1"/>
</dbReference>
<dbReference type="PANTHER" id="PTHR28620">
    <property type="entry name" value="CENTROMERE PROTEIN V"/>
    <property type="match status" value="1"/>
</dbReference>
<keyword evidence="3" id="KW-0862">Zinc</keyword>
<name>A0ABW1KY96_9PROT</name>
<gene>
    <name evidence="5" type="ORF">ACFMB1_16010</name>
</gene>
<proteinExistence type="inferred from homology"/>
<dbReference type="PANTHER" id="PTHR28620:SF1">
    <property type="entry name" value="CENP-V_GFA DOMAIN-CONTAINING PROTEIN"/>
    <property type="match status" value="1"/>
</dbReference>
<comment type="caution">
    <text evidence="5">The sequence shown here is derived from an EMBL/GenBank/DDBJ whole genome shotgun (WGS) entry which is preliminary data.</text>
</comment>